<evidence type="ECO:0000256" key="1">
    <source>
        <dbReference type="SAM" id="MobiDB-lite"/>
    </source>
</evidence>
<evidence type="ECO:0000313" key="2">
    <source>
        <dbReference type="Proteomes" id="UP000887565"/>
    </source>
</evidence>
<sequence length="59" mass="6930">MLQKVEGPLNHYAKEEEDVLMNFHPGTVREIFHPPDSGSRWGKSIETQIERPNDNNRKR</sequence>
<proteinExistence type="predicted"/>
<organism evidence="2 3">
    <name type="scientific">Romanomermis culicivorax</name>
    <name type="common">Nematode worm</name>
    <dbReference type="NCBI Taxonomy" id="13658"/>
    <lineage>
        <taxon>Eukaryota</taxon>
        <taxon>Metazoa</taxon>
        <taxon>Ecdysozoa</taxon>
        <taxon>Nematoda</taxon>
        <taxon>Enoplea</taxon>
        <taxon>Dorylaimia</taxon>
        <taxon>Mermithida</taxon>
        <taxon>Mermithoidea</taxon>
        <taxon>Mermithidae</taxon>
        <taxon>Romanomermis</taxon>
    </lineage>
</organism>
<keyword evidence="2" id="KW-1185">Reference proteome</keyword>
<protein>
    <submittedName>
        <fullName evidence="3">Uncharacterized protein</fullName>
    </submittedName>
</protein>
<dbReference type="AlphaFoldDB" id="A0A915JYD1"/>
<feature type="region of interest" description="Disordered" evidence="1">
    <location>
        <begin position="31"/>
        <end position="59"/>
    </location>
</feature>
<reference evidence="3" key="1">
    <citation type="submission" date="2022-11" db="UniProtKB">
        <authorList>
            <consortium name="WormBaseParasite"/>
        </authorList>
    </citation>
    <scope>IDENTIFICATION</scope>
</reference>
<dbReference type="WBParaSite" id="nRc.2.0.1.t31099-RA">
    <property type="protein sequence ID" value="nRc.2.0.1.t31099-RA"/>
    <property type="gene ID" value="nRc.2.0.1.g31099"/>
</dbReference>
<name>A0A915JYD1_ROMCU</name>
<feature type="compositionally biased region" description="Basic and acidic residues" evidence="1">
    <location>
        <begin position="48"/>
        <end position="59"/>
    </location>
</feature>
<dbReference type="Proteomes" id="UP000887565">
    <property type="component" value="Unplaced"/>
</dbReference>
<evidence type="ECO:0000313" key="3">
    <source>
        <dbReference type="WBParaSite" id="nRc.2.0.1.t31099-RA"/>
    </source>
</evidence>
<accession>A0A915JYD1</accession>